<accession>A0A9P8Q2R8</accession>
<proteinExistence type="predicted"/>
<evidence type="ECO:0000256" key="1">
    <source>
        <dbReference type="ARBA" id="ARBA00004127"/>
    </source>
</evidence>
<comment type="subcellular location">
    <subcellularLocation>
        <location evidence="1">Endomembrane system</location>
        <topology evidence="1">Multi-pass membrane protein</topology>
    </subcellularLocation>
</comment>
<keyword evidence="7" id="KW-1185">Reference proteome</keyword>
<evidence type="ECO:0008006" key="8">
    <source>
        <dbReference type="Google" id="ProtNLM"/>
    </source>
</evidence>
<keyword evidence="2 5" id="KW-0812">Transmembrane</keyword>
<feature type="transmembrane region" description="Helical" evidence="5">
    <location>
        <begin position="89"/>
        <end position="113"/>
    </location>
</feature>
<dbReference type="OrthoDB" id="1898221at2759"/>
<feature type="transmembrane region" description="Helical" evidence="5">
    <location>
        <begin position="158"/>
        <end position="176"/>
    </location>
</feature>
<evidence type="ECO:0000256" key="2">
    <source>
        <dbReference type="ARBA" id="ARBA00022692"/>
    </source>
</evidence>
<name>A0A9P8Q2R8_WICPI</name>
<dbReference type="PANTHER" id="PTHR10989">
    <property type="entry name" value="ANDROGEN-INDUCED PROTEIN 1-RELATED"/>
    <property type="match status" value="1"/>
</dbReference>
<organism evidence="6 7">
    <name type="scientific">Wickerhamomyces pijperi</name>
    <name type="common">Yeast</name>
    <name type="synonym">Pichia pijperi</name>
    <dbReference type="NCBI Taxonomy" id="599730"/>
    <lineage>
        <taxon>Eukaryota</taxon>
        <taxon>Fungi</taxon>
        <taxon>Dikarya</taxon>
        <taxon>Ascomycota</taxon>
        <taxon>Saccharomycotina</taxon>
        <taxon>Saccharomycetes</taxon>
        <taxon>Phaffomycetales</taxon>
        <taxon>Wickerhamomycetaceae</taxon>
        <taxon>Wickerhamomyces</taxon>
    </lineage>
</organism>
<reference evidence="6" key="1">
    <citation type="journal article" date="2021" name="Open Biol.">
        <title>Shared evolutionary footprints suggest mitochondrial oxidative damage underlies multiple complex I losses in fungi.</title>
        <authorList>
            <person name="Schikora-Tamarit M.A."/>
            <person name="Marcet-Houben M."/>
            <person name="Nosek J."/>
            <person name="Gabaldon T."/>
        </authorList>
    </citation>
    <scope>NUCLEOTIDE SEQUENCE</scope>
    <source>
        <strain evidence="6">CBS2887</strain>
    </source>
</reference>
<dbReference type="GO" id="GO:0012505">
    <property type="term" value="C:endomembrane system"/>
    <property type="evidence" value="ECO:0007669"/>
    <property type="project" value="UniProtKB-SubCell"/>
</dbReference>
<feature type="transmembrane region" description="Helical" evidence="5">
    <location>
        <begin position="46"/>
        <end position="68"/>
    </location>
</feature>
<gene>
    <name evidence="6" type="ORF">WICPIJ_005870</name>
</gene>
<keyword evidence="4 5" id="KW-0472">Membrane</keyword>
<dbReference type="Proteomes" id="UP000774326">
    <property type="component" value="Unassembled WGS sequence"/>
</dbReference>
<dbReference type="Pfam" id="PF04750">
    <property type="entry name" value="Far-17a_AIG1"/>
    <property type="match status" value="1"/>
</dbReference>
<dbReference type="PANTHER" id="PTHR10989:SF16">
    <property type="entry name" value="AT02829P-RELATED"/>
    <property type="match status" value="1"/>
</dbReference>
<sequence>MSSNAINRVSTVPYLIYNSIGLGVCSYGLVGVLARKLPPELEKAGHLQFLTNLSLLFTMITIVSNFLVSPFTNDKNHWFNKLNLNLNAVALVLESLVTMIYWVLKLFLVHLIVLDSVPKEEYIPLGLDLTIHLFPSLFLSFDYYFIKKTSFKLPFFQSTALVCAATGTYWCILESLVTADSKYPYPFLNVETEKRILIFVTVSVIGIITFYTYEVLHSIVQSTVYEFEEIVQVEGKKEE</sequence>
<feature type="transmembrane region" description="Helical" evidence="5">
    <location>
        <begin position="125"/>
        <end position="146"/>
    </location>
</feature>
<evidence type="ECO:0000256" key="4">
    <source>
        <dbReference type="ARBA" id="ARBA00023136"/>
    </source>
</evidence>
<comment type="caution">
    <text evidence="6">The sequence shown here is derived from an EMBL/GenBank/DDBJ whole genome shotgun (WGS) entry which is preliminary data.</text>
</comment>
<dbReference type="AlphaFoldDB" id="A0A9P8Q2R8"/>
<evidence type="ECO:0000313" key="6">
    <source>
        <dbReference type="EMBL" id="KAH3683173.1"/>
    </source>
</evidence>
<evidence type="ECO:0000313" key="7">
    <source>
        <dbReference type="Proteomes" id="UP000774326"/>
    </source>
</evidence>
<protein>
    <recommendedName>
        <fullName evidence="8">FAR-17a/AIG1-like protein</fullName>
    </recommendedName>
</protein>
<evidence type="ECO:0000256" key="3">
    <source>
        <dbReference type="ARBA" id="ARBA00022989"/>
    </source>
</evidence>
<dbReference type="EMBL" id="JAEUBG010003215">
    <property type="protein sequence ID" value="KAH3683173.1"/>
    <property type="molecule type" value="Genomic_DNA"/>
</dbReference>
<dbReference type="GO" id="GO:0016020">
    <property type="term" value="C:membrane"/>
    <property type="evidence" value="ECO:0007669"/>
    <property type="project" value="InterPro"/>
</dbReference>
<reference evidence="6" key="2">
    <citation type="submission" date="2021-01" db="EMBL/GenBank/DDBJ databases">
        <authorList>
            <person name="Schikora-Tamarit M.A."/>
        </authorList>
    </citation>
    <scope>NUCLEOTIDE SEQUENCE</scope>
    <source>
        <strain evidence="6">CBS2887</strain>
    </source>
</reference>
<dbReference type="InterPro" id="IPR006838">
    <property type="entry name" value="ADTRP_AIG1"/>
</dbReference>
<feature type="transmembrane region" description="Helical" evidence="5">
    <location>
        <begin position="196"/>
        <end position="213"/>
    </location>
</feature>
<evidence type="ECO:0000256" key="5">
    <source>
        <dbReference type="SAM" id="Phobius"/>
    </source>
</evidence>
<keyword evidence="3 5" id="KW-1133">Transmembrane helix</keyword>
<feature type="transmembrane region" description="Helical" evidence="5">
    <location>
        <begin position="12"/>
        <end position="34"/>
    </location>
</feature>